<evidence type="ECO:0000313" key="1">
    <source>
        <dbReference type="EMBL" id="TCP64745.1"/>
    </source>
</evidence>
<dbReference type="Proteomes" id="UP000294813">
    <property type="component" value="Unassembled WGS sequence"/>
</dbReference>
<proteinExistence type="predicted"/>
<keyword evidence="2" id="KW-1185">Reference proteome</keyword>
<name>A0A4R2S081_9FIRM</name>
<protein>
    <submittedName>
        <fullName evidence="1">Uncharacterized protein</fullName>
    </submittedName>
</protein>
<accession>A0A4R2S081</accession>
<evidence type="ECO:0000313" key="2">
    <source>
        <dbReference type="Proteomes" id="UP000294813"/>
    </source>
</evidence>
<reference evidence="1 2" key="1">
    <citation type="submission" date="2019-03" db="EMBL/GenBank/DDBJ databases">
        <title>Genomic Encyclopedia of Type Strains, Phase IV (KMG-IV): sequencing the most valuable type-strain genomes for metagenomic binning, comparative biology and taxonomic classification.</title>
        <authorList>
            <person name="Goeker M."/>
        </authorList>
    </citation>
    <scope>NUCLEOTIDE SEQUENCE [LARGE SCALE GENOMIC DNA]</scope>
    <source>
        <strain evidence="1 2">DSM 11170</strain>
    </source>
</reference>
<dbReference type="EMBL" id="SLXT01000008">
    <property type="protein sequence ID" value="TCP64745.1"/>
    <property type="molecule type" value="Genomic_DNA"/>
</dbReference>
<dbReference type="AlphaFoldDB" id="A0A4R2S081"/>
<gene>
    <name evidence="1" type="ORF">EDD73_10898</name>
</gene>
<comment type="caution">
    <text evidence="1">The sequence shown here is derived from an EMBL/GenBank/DDBJ whole genome shotgun (WGS) entry which is preliminary data.</text>
</comment>
<dbReference type="RefSeq" id="WP_131918888.1">
    <property type="nucleotide sequence ID" value="NZ_JAOQNU010000008.1"/>
</dbReference>
<sequence length="67" mass="7287">MDKYCPFMMSSAIAHQDARVITLCYDACAWYMPEQGRCAIAVIAQGIGNVAQDVAEATDAIKSEITE</sequence>
<organism evidence="1 2">
    <name type="scientific">Heliophilum fasciatum</name>
    <dbReference type="NCBI Taxonomy" id="35700"/>
    <lineage>
        <taxon>Bacteria</taxon>
        <taxon>Bacillati</taxon>
        <taxon>Bacillota</taxon>
        <taxon>Clostridia</taxon>
        <taxon>Eubacteriales</taxon>
        <taxon>Heliobacteriaceae</taxon>
        <taxon>Heliophilum</taxon>
    </lineage>
</organism>